<dbReference type="RefSeq" id="WP_234658088.1">
    <property type="nucleotide sequence ID" value="NZ_CP094997.1"/>
</dbReference>
<comment type="caution">
    <text evidence="2">The sequence shown here is derived from an EMBL/GenBank/DDBJ whole genome shotgun (WGS) entry which is preliminary data.</text>
</comment>
<keyword evidence="3" id="KW-1185">Reference proteome</keyword>
<keyword evidence="1" id="KW-1133">Transmembrane helix</keyword>
<dbReference type="EMBL" id="JAJTTC010000010">
    <property type="protein sequence ID" value="MCF0065109.1"/>
    <property type="molecule type" value="Genomic_DNA"/>
</dbReference>
<evidence type="ECO:0000256" key="1">
    <source>
        <dbReference type="SAM" id="Phobius"/>
    </source>
</evidence>
<accession>A0A9X1TI36</accession>
<proteinExistence type="predicted"/>
<evidence type="ECO:0000313" key="3">
    <source>
        <dbReference type="Proteomes" id="UP001139000"/>
    </source>
</evidence>
<keyword evidence="1" id="KW-0812">Transmembrane</keyword>
<protein>
    <submittedName>
        <fullName evidence="2">Uncharacterized protein</fullName>
    </submittedName>
</protein>
<sequence length="207" mass="23683">MKRKTILFAGLLAIPGLFFLGLYLQYNRSSDPLKEIEQLFKVLALYAAFCFFVYKLITGWLIINLKIKLDQNRTHIDKSFDYLAISLNIEKGPTDSVWLKDIQLKVRSFDQQGSELESKIIRPIGFQRSEINLSDQNAIWTEQKENRLMTISPGEATSFSAFTTVARECVISVEVLILGTRPFYGLEKAGDEYIQWKASMIVLPNSD</sequence>
<dbReference type="Proteomes" id="UP001139000">
    <property type="component" value="Unassembled WGS sequence"/>
</dbReference>
<feature type="transmembrane region" description="Helical" evidence="1">
    <location>
        <begin position="44"/>
        <end position="63"/>
    </location>
</feature>
<keyword evidence="1" id="KW-0472">Membrane</keyword>
<evidence type="ECO:0000313" key="2">
    <source>
        <dbReference type="EMBL" id="MCF0065109.1"/>
    </source>
</evidence>
<dbReference type="AlphaFoldDB" id="A0A9X1TI36"/>
<reference evidence="2" key="1">
    <citation type="submission" date="2021-12" db="EMBL/GenBank/DDBJ databases">
        <title>Novel species in genus Dyadobacter.</title>
        <authorList>
            <person name="Ma C."/>
        </authorList>
    </citation>
    <scope>NUCLEOTIDE SEQUENCE</scope>
    <source>
        <strain evidence="2">LJ419</strain>
    </source>
</reference>
<gene>
    <name evidence="2" type="ORF">LXM26_26585</name>
</gene>
<name>A0A9X1TI36_9BACT</name>
<feature type="transmembrane region" description="Helical" evidence="1">
    <location>
        <begin position="7"/>
        <end position="24"/>
    </location>
</feature>
<organism evidence="2 3">
    <name type="scientific">Dyadobacter chenwenxiniae</name>
    <dbReference type="NCBI Taxonomy" id="2906456"/>
    <lineage>
        <taxon>Bacteria</taxon>
        <taxon>Pseudomonadati</taxon>
        <taxon>Bacteroidota</taxon>
        <taxon>Cytophagia</taxon>
        <taxon>Cytophagales</taxon>
        <taxon>Spirosomataceae</taxon>
        <taxon>Dyadobacter</taxon>
    </lineage>
</organism>